<gene>
    <name evidence="1" type="ORF">DY000_02058376</name>
</gene>
<accession>A0ABQ7ALQ0</accession>
<comment type="caution">
    <text evidence="1">The sequence shown here is derived from an EMBL/GenBank/DDBJ whole genome shotgun (WGS) entry which is preliminary data.</text>
</comment>
<evidence type="ECO:0000313" key="1">
    <source>
        <dbReference type="EMBL" id="KAF3498336.1"/>
    </source>
</evidence>
<sequence>MTVNTRYRRSRRELPTESLPLSVSIVVLREKTREHGGAAATTERVVTPRGGDGVTCRQSLCRPPWWVSSAGLTENTDETR</sequence>
<reference evidence="1 2" key="1">
    <citation type="journal article" date="2020" name="BMC Genomics">
        <title>Intraspecific diversification of the crop wild relative Brassica cretica Lam. using demographic model selection.</title>
        <authorList>
            <person name="Kioukis A."/>
            <person name="Michalopoulou V.A."/>
            <person name="Briers L."/>
            <person name="Pirintsos S."/>
            <person name="Studholme D.J."/>
            <person name="Pavlidis P."/>
            <person name="Sarris P.F."/>
        </authorList>
    </citation>
    <scope>NUCLEOTIDE SEQUENCE [LARGE SCALE GENOMIC DNA]</scope>
    <source>
        <strain evidence="2">cv. PFS-1207/04</strain>
    </source>
</reference>
<protein>
    <submittedName>
        <fullName evidence="1">Uncharacterized protein</fullName>
    </submittedName>
</protein>
<dbReference type="Proteomes" id="UP000266723">
    <property type="component" value="Unassembled WGS sequence"/>
</dbReference>
<keyword evidence="2" id="KW-1185">Reference proteome</keyword>
<organism evidence="1 2">
    <name type="scientific">Brassica cretica</name>
    <name type="common">Mustard</name>
    <dbReference type="NCBI Taxonomy" id="69181"/>
    <lineage>
        <taxon>Eukaryota</taxon>
        <taxon>Viridiplantae</taxon>
        <taxon>Streptophyta</taxon>
        <taxon>Embryophyta</taxon>
        <taxon>Tracheophyta</taxon>
        <taxon>Spermatophyta</taxon>
        <taxon>Magnoliopsida</taxon>
        <taxon>eudicotyledons</taxon>
        <taxon>Gunneridae</taxon>
        <taxon>Pentapetalae</taxon>
        <taxon>rosids</taxon>
        <taxon>malvids</taxon>
        <taxon>Brassicales</taxon>
        <taxon>Brassicaceae</taxon>
        <taxon>Brassiceae</taxon>
        <taxon>Brassica</taxon>
    </lineage>
</organism>
<name>A0ABQ7ALQ0_BRACR</name>
<proteinExistence type="predicted"/>
<dbReference type="EMBL" id="QGKV02002055">
    <property type="protein sequence ID" value="KAF3498336.1"/>
    <property type="molecule type" value="Genomic_DNA"/>
</dbReference>
<evidence type="ECO:0000313" key="2">
    <source>
        <dbReference type="Proteomes" id="UP000266723"/>
    </source>
</evidence>